<dbReference type="Pfam" id="PF04265">
    <property type="entry name" value="TPK_B1_binding"/>
    <property type="match status" value="1"/>
</dbReference>
<dbReference type="Gene3D" id="3.40.50.10240">
    <property type="entry name" value="Thiamin pyrophosphokinase, catalytic domain"/>
    <property type="match status" value="1"/>
</dbReference>
<dbReference type="PANTHER" id="PTHR13622">
    <property type="entry name" value="THIAMIN PYROPHOSPHOKINASE"/>
    <property type="match status" value="1"/>
</dbReference>
<dbReference type="SMART" id="SM00983">
    <property type="entry name" value="TPK_B1_binding"/>
    <property type="match status" value="1"/>
</dbReference>
<evidence type="ECO:0000256" key="4">
    <source>
        <dbReference type="ARBA" id="ARBA00022840"/>
    </source>
</evidence>
<dbReference type="PANTHER" id="PTHR13622:SF8">
    <property type="entry name" value="THIAMIN PYROPHOSPHOKINASE 1"/>
    <property type="match status" value="1"/>
</dbReference>
<protein>
    <recommendedName>
        <fullName evidence="5">Thiamin pyrophosphokinase thiamin-binding domain-containing protein</fullName>
    </recommendedName>
</protein>
<evidence type="ECO:0000256" key="2">
    <source>
        <dbReference type="ARBA" id="ARBA00022741"/>
    </source>
</evidence>
<proteinExistence type="predicted"/>
<dbReference type="AlphaFoldDB" id="A0AAF3E983"/>
<keyword evidence="2" id="KW-0547">Nucleotide-binding</keyword>
<dbReference type="CDD" id="cd07995">
    <property type="entry name" value="TPK"/>
    <property type="match status" value="1"/>
</dbReference>
<sequence length="247" mass="27637">MNIIRPLEFLIKPEKSAIVWLNGHVGNRLTDRLWNASRLRYAADGAANIIYDNLKKRSLQPPHKVVGDMDSIDPQLLKRLTAEGIIEHITEQDTTDMTKTFRVLAKNLENDSIISNILVLGGLGGRFDHVFASLKTLVSEMKPYSIPKLSLDDINILMVLPEGSHHLELGAEYKTFLTGVCGIVPICQRETRVTTQGFKWNLASEVLSFEGLVSTSNQVENSSLFLETSAPLLFMMELRKELLESSS</sequence>
<dbReference type="InterPro" id="IPR007373">
    <property type="entry name" value="Thiamin_PyroPKinase_B1-bd"/>
</dbReference>
<dbReference type="GO" id="GO:0030975">
    <property type="term" value="F:thiamine binding"/>
    <property type="evidence" value="ECO:0007669"/>
    <property type="project" value="InterPro"/>
</dbReference>
<dbReference type="GO" id="GO:0016301">
    <property type="term" value="F:kinase activity"/>
    <property type="evidence" value="ECO:0007669"/>
    <property type="project" value="UniProtKB-KW"/>
</dbReference>
<dbReference type="InterPro" id="IPR036371">
    <property type="entry name" value="TPK_B1-bd_sf"/>
</dbReference>
<keyword evidence="3" id="KW-0418">Kinase</keyword>
<accession>A0AAF3E983</accession>
<dbReference type="GO" id="GO:0009229">
    <property type="term" value="P:thiamine diphosphate biosynthetic process"/>
    <property type="evidence" value="ECO:0007669"/>
    <property type="project" value="InterPro"/>
</dbReference>
<keyword evidence="6" id="KW-1185">Reference proteome</keyword>
<dbReference type="Proteomes" id="UP000887575">
    <property type="component" value="Unassembled WGS sequence"/>
</dbReference>
<dbReference type="InterPro" id="IPR007371">
    <property type="entry name" value="TPK_catalytic"/>
</dbReference>
<dbReference type="NCBIfam" id="TIGR01378">
    <property type="entry name" value="thi_PPkinase"/>
    <property type="match status" value="1"/>
</dbReference>
<dbReference type="Pfam" id="PF04263">
    <property type="entry name" value="TPK_catalytic"/>
    <property type="match status" value="1"/>
</dbReference>
<dbReference type="Gene3D" id="2.60.120.320">
    <property type="entry name" value="Thiamin pyrophosphokinase, thiamin-binding domain"/>
    <property type="match status" value="1"/>
</dbReference>
<keyword evidence="1" id="KW-0808">Transferase</keyword>
<dbReference type="GO" id="GO:0006772">
    <property type="term" value="P:thiamine metabolic process"/>
    <property type="evidence" value="ECO:0007669"/>
    <property type="project" value="InterPro"/>
</dbReference>
<evidence type="ECO:0000313" key="7">
    <source>
        <dbReference type="WBParaSite" id="MBELARI_LOCUS10460"/>
    </source>
</evidence>
<evidence type="ECO:0000259" key="5">
    <source>
        <dbReference type="SMART" id="SM00983"/>
    </source>
</evidence>
<name>A0AAF3E983_9BILA</name>
<dbReference type="SUPFAM" id="SSF63862">
    <property type="entry name" value="Thiamin pyrophosphokinase, substrate-binding domain"/>
    <property type="match status" value="1"/>
</dbReference>
<dbReference type="WBParaSite" id="MBELARI_LOCUS10460">
    <property type="protein sequence ID" value="MBELARI_LOCUS10460"/>
    <property type="gene ID" value="MBELARI_LOCUS10460"/>
</dbReference>
<dbReference type="InterPro" id="IPR006282">
    <property type="entry name" value="Thi_PPkinase"/>
</dbReference>
<dbReference type="GO" id="GO:0004788">
    <property type="term" value="F:thiamine diphosphokinase activity"/>
    <property type="evidence" value="ECO:0007669"/>
    <property type="project" value="InterPro"/>
</dbReference>
<dbReference type="SUPFAM" id="SSF63999">
    <property type="entry name" value="Thiamin pyrophosphokinase, catalytic domain"/>
    <property type="match status" value="1"/>
</dbReference>
<keyword evidence="4" id="KW-0067">ATP-binding</keyword>
<dbReference type="InterPro" id="IPR036759">
    <property type="entry name" value="TPK_catalytic_sf"/>
</dbReference>
<evidence type="ECO:0000313" key="6">
    <source>
        <dbReference type="Proteomes" id="UP000887575"/>
    </source>
</evidence>
<feature type="domain" description="Thiamin pyrophosphokinase thiamin-binding" evidence="5">
    <location>
        <begin position="163"/>
        <end position="232"/>
    </location>
</feature>
<reference evidence="7" key="1">
    <citation type="submission" date="2024-02" db="UniProtKB">
        <authorList>
            <consortium name="WormBaseParasite"/>
        </authorList>
    </citation>
    <scope>IDENTIFICATION</scope>
</reference>
<dbReference type="FunFam" id="2.60.120.320:FF:000001">
    <property type="entry name" value="Thiamine pyrophosphokinase"/>
    <property type="match status" value="1"/>
</dbReference>
<organism evidence="6 7">
    <name type="scientific">Mesorhabditis belari</name>
    <dbReference type="NCBI Taxonomy" id="2138241"/>
    <lineage>
        <taxon>Eukaryota</taxon>
        <taxon>Metazoa</taxon>
        <taxon>Ecdysozoa</taxon>
        <taxon>Nematoda</taxon>
        <taxon>Chromadorea</taxon>
        <taxon>Rhabditida</taxon>
        <taxon>Rhabditina</taxon>
        <taxon>Rhabditomorpha</taxon>
        <taxon>Rhabditoidea</taxon>
        <taxon>Rhabditidae</taxon>
        <taxon>Mesorhabditinae</taxon>
        <taxon>Mesorhabditis</taxon>
    </lineage>
</organism>
<evidence type="ECO:0000256" key="3">
    <source>
        <dbReference type="ARBA" id="ARBA00022777"/>
    </source>
</evidence>
<evidence type="ECO:0000256" key="1">
    <source>
        <dbReference type="ARBA" id="ARBA00022679"/>
    </source>
</evidence>
<dbReference type="GO" id="GO:0005524">
    <property type="term" value="F:ATP binding"/>
    <property type="evidence" value="ECO:0007669"/>
    <property type="project" value="UniProtKB-KW"/>
</dbReference>